<dbReference type="EMBL" id="GBXM01022290">
    <property type="protein sequence ID" value="JAH86287.1"/>
    <property type="molecule type" value="Transcribed_RNA"/>
</dbReference>
<reference evidence="1" key="1">
    <citation type="submission" date="2014-11" db="EMBL/GenBank/DDBJ databases">
        <authorList>
            <person name="Amaro Gonzalez C."/>
        </authorList>
    </citation>
    <scope>NUCLEOTIDE SEQUENCE</scope>
</reference>
<reference evidence="1" key="2">
    <citation type="journal article" date="2015" name="Fish Shellfish Immunol.">
        <title>Early steps in the European eel (Anguilla anguilla)-Vibrio vulnificus interaction in the gills: Role of the RtxA13 toxin.</title>
        <authorList>
            <person name="Callol A."/>
            <person name="Pajuelo D."/>
            <person name="Ebbesson L."/>
            <person name="Teles M."/>
            <person name="MacKenzie S."/>
            <person name="Amaro C."/>
        </authorList>
    </citation>
    <scope>NUCLEOTIDE SEQUENCE</scope>
</reference>
<evidence type="ECO:0000313" key="1">
    <source>
        <dbReference type="EMBL" id="JAH86287.1"/>
    </source>
</evidence>
<proteinExistence type="predicted"/>
<accession>A0A0E9W7F8</accession>
<dbReference type="AlphaFoldDB" id="A0A0E9W7F8"/>
<protein>
    <submittedName>
        <fullName evidence="1">Uncharacterized protein</fullName>
    </submittedName>
</protein>
<name>A0A0E9W7F8_ANGAN</name>
<organism evidence="1">
    <name type="scientific">Anguilla anguilla</name>
    <name type="common">European freshwater eel</name>
    <name type="synonym">Muraena anguilla</name>
    <dbReference type="NCBI Taxonomy" id="7936"/>
    <lineage>
        <taxon>Eukaryota</taxon>
        <taxon>Metazoa</taxon>
        <taxon>Chordata</taxon>
        <taxon>Craniata</taxon>
        <taxon>Vertebrata</taxon>
        <taxon>Euteleostomi</taxon>
        <taxon>Actinopterygii</taxon>
        <taxon>Neopterygii</taxon>
        <taxon>Teleostei</taxon>
        <taxon>Anguilliformes</taxon>
        <taxon>Anguillidae</taxon>
        <taxon>Anguilla</taxon>
    </lineage>
</organism>
<sequence length="31" mass="3565">MYNSSFKSQRDVANIFDTFIALTKVTRPNVT</sequence>